<dbReference type="Pfam" id="PF10592">
    <property type="entry name" value="AIPR"/>
    <property type="match status" value="1"/>
</dbReference>
<accession>A0AA48GP28</accession>
<feature type="domain" description="Abortive infection phage resistance protein N-terminal" evidence="2">
    <location>
        <begin position="29"/>
        <end position="175"/>
    </location>
</feature>
<dbReference type="RefSeq" id="WP_316414440.1">
    <property type="nucleotide sequence ID" value="NZ_AP027080.1"/>
</dbReference>
<dbReference type="AlphaFoldDB" id="A0AA48GP28"/>
<proteinExistence type="predicted"/>
<dbReference type="EMBL" id="AP027080">
    <property type="protein sequence ID" value="BDU71550.1"/>
    <property type="molecule type" value="Genomic_DNA"/>
</dbReference>
<evidence type="ECO:0000259" key="1">
    <source>
        <dbReference type="Pfam" id="PF10592"/>
    </source>
</evidence>
<feature type="domain" description="Abortive phage infection protein C-terminal" evidence="1">
    <location>
        <begin position="234"/>
        <end position="551"/>
    </location>
</feature>
<dbReference type="InterPro" id="IPR018891">
    <property type="entry name" value="AIPR_C"/>
</dbReference>
<dbReference type="Pfam" id="PF22879">
    <property type="entry name" value="AIPR_N"/>
    <property type="match status" value="1"/>
</dbReference>
<evidence type="ECO:0000313" key="4">
    <source>
        <dbReference type="Proteomes" id="UP001238179"/>
    </source>
</evidence>
<dbReference type="KEGG" id="msil:METEAL_07240"/>
<name>A0AA48GP28_9BACT</name>
<keyword evidence="4" id="KW-1185">Reference proteome</keyword>
<dbReference type="Proteomes" id="UP001238179">
    <property type="component" value="Chromosome"/>
</dbReference>
<evidence type="ECO:0000313" key="3">
    <source>
        <dbReference type="EMBL" id="BDU71550.1"/>
    </source>
</evidence>
<dbReference type="InterPro" id="IPR055101">
    <property type="entry name" value="AIPR_N"/>
</dbReference>
<evidence type="ECO:0000259" key="2">
    <source>
        <dbReference type="Pfam" id="PF22879"/>
    </source>
</evidence>
<organism evidence="3 4">
    <name type="scientific">Mesoterricola silvestris</name>
    <dbReference type="NCBI Taxonomy" id="2927979"/>
    <lineage>
        <taxon>Bacteria</taxon>
        <taxon>Pseudomonadati</taxon>
        <taxon>Acidobacteriota</taxon>
        <taxon>Holophagae</taxon>
        <taxon>Holophagales</taxon>
        <taxon>Holophagaceae</taxon>
        <taxon>Mesoterricola</taxon>
    </lineage>
</organism>
<protein>
    <recommendedName>
        <fullName evidence="5">AIPR protein</fullName>
    </recommendedName>
</protein>
<evidence type="ECO:0008006" key="5">
    <source>
        <dbReference type="Google" id="ProtNLM"/>
    </source>
</evidence>
<sequence length="684" mass="77586">MEMQEFSLELRQDVAARAEATGDFTESAFSEVVAEFLVETGGFSELIPCPFRQTGMKVDGYAFVPDEATLDLFVVDYEGNEEPATFTKTDLERSFKRLENFFEKCLTRKFVDEIEVSLPAYGLARQIFDEASSISRVRFFLLTDSILSDRVKDLPSKEKNGREWSYRVWDLDRLSKVMASGEPEEIHLDFVEMFGTSLRCLPAALENADLQCYLAVIPGDWLARIYEEWSGRLLEQNVRTFLQLKGGINKGIRQTILKEPENFFPFNNGISTTAEAAEIRNVGGSMEILSLRNFQIVNGGQTTASLFNAKMKDKAARIDQVRVQMKLTVVAPEKVLDLVPKISRFSNSQNKISDADFFSNHPFHVRIEGFSRGIWAPLHGGSLVQTHWFYERAKGQYGNAKAYLKTAKEKEFILQNPKTQVITKTDLATHFNTFRMLPHEVRRGAQKNFAKFAEFINEKWESADVEFSEVWFQQAVARAILFRSAEKMVQEAPWYSAWGFRAAIVTYSISLLVKRLSSVQLCLDLRKVWLSQEAGAGFKEQILTIGELVQTALGEGAERHGVKNIQEWGKRPACWDEISRLEFPIVESLKSDVIGIDEAAEERLDGRRGQRMMTEAEAQIRATELGGPHWTTVAQWASSRDDISPGDGQLLGVASSIPRRIPTPRQSIRLLEINEKYGVDQQSR</sequence>
<reference evidence="4" key="1">
    <citation type="journal article" date="2023" name="Int. J. Syst. Evol. Microbiol.">
        <title>Mesoterricola silvestris gen. nov., sp. nov., Mesoterricola sediminis sp. nov., Geothrix oryzae sp. nov., Geothrix edaphica sp. nov., Geothrix rubra sp. nov., and Geothrix limicola sp. nov., six novel members of Acidobacteriota isolated from soils.</title>
        <authorList>
            <person name="Itoh H."/>
            <person name="Sugisawa Y."/>
            <person name="Mise K."/>
            <person name="Xu Z."/>
            <person name="Kuniyasu M."/>
            <person name="Ushijima N."/>
            <person name="Kawano K."/>
            <person name="Kobayashi E."/>
            <person name="Shiratori Y."/>
            <person name="Masuda Y."/>
            <person name="Senoo K."/>
        </authorList>
    </citation>
    <scope>NUCLEOTIDE SEQUENCE [LARGE SCALE GENOMIC DNA]</scope>
    <source>
        <strain evidence="4">W79</strain>
    </source>
</reference>
<gene>
    <name evidence="3" type="ORF">METEAL_07240</name>
</gene>